<dbReference type="PANTHER" id="PTHR47797">
    <property type="entry name" value="DEHYDROGENASE, PUTATIVE (AFU_ORTHOLOGUE AFUA_8G05805)-RELATED"/>
    <property type="match status" value="1"/>
</dbReference>
<keyword evidence="5" id="KW-1133">Transmembrane helix</keyword>
<evidence type="ECO:0000313" key="7">
    <source>
        <dbReference type="EMBL" id="KAE8249404.1"/>
    </source>
</evidence>
<dbReference type="Pfam" id="PF16010">
    <property type="entry name" value="CDH-cyt"/>
    <property type="match status" value="1"/>
</dbReference>
<dbReference type="SMART" id="SM00665">
    <property type="entry name" value="B561"/>
    <property type="match status" value="1"/>
</dbReference>
<organism evidence="7 8">
    <name type="scientific">Tilletia indica</name>
    <dbReference type="NCBI Taxonomy" id="43049"/>
    <lineage>
        <taxon>Eukaryota</taxon>
        <taxon>Fungi</taxon>
        <taxon>Dikarya</taxon>
        <taxon>Basidiomycota</taxon>
        <taxon>Ustilaginomycotina</taxon>
        <taxon>Exobasidiomycetes</taxon>
        <taxon>Tilletiales</taxon>
        <taxon>Tilletiaceae</taxon>
        <taxon>Tilletia</taxon>
    </lineage>
</organism>
<protein>
    <submittedName>
        <fullName evidence="7">Uncharacterized protein</fullName>
    </submittedName>
</protein>
<dbReference type="GO" id="GO:0016020">
    <property type="term" value="C:membrane"/>
    <property type="evidence" value="ECO:0007669"/>
    <property type="project" value="UniProtKB-SubCell"/>
</dbReference>
<evidence type="ECO:0000256" key="4">
    <source>
        <dbReference type="ARBA" id="ARBA00022982"/>
    </source>
</evidence>
<dbReference type="Pfam" id="PF03188">
    <property type="entry name" value="Cytochrom_B561"/>
    <property type="match status" value="1"/>
</dbReference>
<dbReference type="InterPro" id="IPR006593">
    <property type="entry name" value="Cyt_b561/ferric_Rdtase_TM"/>
</dbReference>
<sequence length="392" mass="42210">MMTTKVASFLVLAALAQADTFGDSFCKGSLCVTAVFDDQASSVSYTAVTSGKVGWVGVGQGDRMAGANMMVGWPQPDGTVVLSQRSTTSHMPPTTATLTNAFVPDQAASTTNASMTVFRWTFPVSAGFASGSTSHIFAISPTSPNSADPSAPIGKHNRHGIFDLDFTKATTSADVPASVPFSAGTFGTKSGSSGSIPKMRDLSVMSTRLFLAHMIVMSIAWMGLVPAGILIGRYGRTLLPNSWFKVHRAVQTSAVLFIVAGFALGVSAVKKDGLPHFDNTHKRLGLAMFILVLIQASWGQIGHLIFRSTAIRLQNFGHILLGVVLFFGLSLWQVRSGLELWTWQPPSAIRDVVFPVWFAVVTFLWLVGLLLLPRDLKAIKQFQEKIRISKEQ</sequence>
<evidence type="ECO:0000256" key="2">
    <source>
        <dbReference type="ARBA" id="ARBA00022448"/>
    </source>
</evidence>
<keyword evidence="2" id="KW-0813">Transport</keyword>
<keyword evidence="4" id="KW-0249">Electron transport</keyword>
<dbReference type="Proteomes" id="UP000077521">
    <property type="component" value="Unassembled WGS sequence"/>
</dbReference>
<dbReference type="EMBL" id="LWDF02000390">
    <property type="protein sequence ID" value="KAE8249404.1"/>
    <property type="molecule type" value="Genomic_DNA"/>
</dbReference>
<comment type="subcellular location">
    <subcellularLocation>
        <location evidence="1">Membrane</location>
    </subcellularLocation>
</comment>
<evidence type="ECO:0000313" key="8">
    <source>
        <dbReference type="Proteomes" id="UP000077521"/>
    </source>
</evidence>
<dbReference type="InterPro" id="IPR015920">
    <property type="entry name" value="Cellobiose_DH-like_cyt"/>
</dbReference>
<evidence type="ECO:0000256" key="6">
    <source>
        <dbReference type="ARBA" id="ARBA00023136"/>
    </source>
</evidence>
<dbReference type="PANTHER" id="PTHR47797:SF3">
    <property type="entry name" value="CYTOCHROME B561 DOMAIN-CONTAINING PROTEIN"/>
    <property type="match status" value="1"/>
</dbReference>
<evidence type="ECO:0000256" key="3">
    <source>
        <dbReference type="ARBA" id="ARBA00022692"/>
    </source>
</evidence>
<dbReference type="CDD" id="cd09630">
    <property type="entry name" value="CDH_like_cytochrome"/>
    <property type="match status" value="1"/>
</dbReference>
<dbReference type="CDD" id="cd08760">
    <property type="entry name" value="Cyt_b561_FRRS1_like"/>
    <property type="match status" value="1"/>
</dbReference>
<dbReference type="SUPFAM" id="SSF49344">
    <property type="entry name" value="CBD9-like"/>
    <property type="match status" value="1"/>
</dbReference>
<name>A0A177TG23_9BASI</name>
<dbReference type="AlphaFoldDB" id="A0A177TG23"/>
<keyword evidence="6" id="KW-0472">Membrane</keyword>
<keyword evidence="8" id="KW-1185">Reference proteome</keyword>
<comment type="caution">
    <text evidence="7">The sequence shown here is derived from an EMBL/GenBank/DDBJ whole genome shotgun (WGS) entry which is preliminary data.</text>
</comment>
<dbReference type="Gene3D" id="2.60.40.1210">
    <property type="entry name" value="Cellobiose dehydrogenase, cytochrome domain"/>
    <property type="match status" value="1"/>
</dbReference>
<accession>A0A177TG23</accession>
<evidence type="ECO:0000256" key="5">
    <source>
        <dbReference type="ARBA" id="ARBA00022989"/>
    </source>
</evidence>
<proteinExistence type="predicted"/>
<dbReference type="PROSITE" id="PS50939">
    <property type="entry name" value="CYTOCHROME_B561"/>
    <property type="match status" value="1"/>
</dbReference>
<reference evidence="7" key="1">
    <citation type="submission" date="2016-04" db="EMBL/GenBank/DDBJ databases">
        <authorList>
            <person name="Nguyen H.D."/>
            <person name="Samba Siva P."/>
            <person name="Cullis J."/>
            <person name="Levesque C.A."/>
            <person name="Hambleton S."/>
        </authorList>
    </citation>
    <scope>NUCLEOTIDE SEQUENCE</scope>
    <source>
        <strain evidence="7">DAOMC 236416</strain>
    </source>
</reference>
<keyword evidence="3" id="KW-0812">Transmembrane</keyword>
<evidence type="ECO:0000256" key="1">
    <source>
        <dbReference type="ARBA" id="ARBA00004370"/>
    </source>
</evidence>
<dbReference type="SMART" id="SM00664">
    <property type="entry name" value="DoH"/>
    <property type="match status" value="1"/>
</dbReference>
<reference evidence="7" key="2">
    <citation type="journal article" date="2019" name="IMA Fungus">
        <title>Genome sequencing and comparison of five Tilletia species to identify candidate genes for the detection of regulated species infecting wheat.</title>
        <authorList>
            <person name="Nguyen H.D.T."/>
            <person name="Sultana T."/>
            <person name="Kesanakurti P."/>
            <person name="Hambleton S."/>
        </authorList>
    </citation>
    <scope>NUCLEOTIDE SEQUENCE</scope>
    <source>
        <strain evidence="7">DAOMC 236416</strain>
    </source>
</reference>
<gene>
    <name evidence="7" type="ORF">A4X13_0g5222</name>
</gene>
<dbReference type="InterPro" id="IPR005018">
    <property type="entry name" value="DOMON_domain"/>
</dbReference>
<dbReference type="Gene3D" id="1.20.120.1770">
    <property type="match status" value="1"/>
</dbReference>